<dbReference type="SUPFAM" id="SSF52540">
    <property type="entry name" value="P-loop containing nucleoside triphosphate hydrolases"/>
    <property type="match status" value="1"/>
</dbReference>
<gene>
    <name evidence="3" type="ORF">A7U60_g5591</name>
</gene>
<evidence type="ECO:0000313" key="4">
    <source>
        <dbReference type="Proteomes" id="UP000757232"/>
    </source>
</evidence>
<dbReference type="OrthoDB" id="2340858at2759"/>
<evidence type="ECO:0000259" key="2">
    <source>
        <dbReference type="Pfam" id="PF03378"/>
    </source>
</evidence>
<protein>
    <submittedName>
        <fullName evidence="3">Cse1-domain-containing protein</fullName>
    </submittedName>
</protein>
<organism evidence="3 4">
    <name type="scientific">Sanghuangporus baumii</name>
    <name type="common">Phellinus baumii</name>
    <dbReference type="NCBI Taxonomy" id="108892"/>
    <lineage>
        <taxon>Eukaryota</taxon>
        <taxon>Fungi</taxon>
        <taxon>Dikarya</taxon>
        <taxon>Basidiomycota</taxon>
        <taxon>Agaricomycotina</taxon>
        <taxon>Agaricomycetes</taxon>
        <taxon>Hymenochaetales</taxon>
        <taxon>Hymenochaetaceae</taxon>
        <taxon>Sanghuangporus</taxon>
    </lineage>
</organism>
<dbReference type="InterPro" id="IPR005043">
    <property type="entry name" value="XPO2_C"/>
</dbReference>
<dbReference type="InterPro" id="IPR052980">
    <property type="entry name" value="Crinkler_effector"/>
</dbReference>
<evidence type="ECO:0000313" key="3">
    <source>
        <dbReference type="EMBL" id="OCB87264.1"/>
    </source>
</evidence>
<dbReference type="GO" id="GO:0031267">
    <property type="term" value="F:small GTPase binding"/>
    <property type="evidence" value="ECO:0007669"/>
    <property type="project" value="InterPro"/>
</dbReference>
<feature type="coiled-coil region" evidence="1">
    <location>
        <begin position="695"/>
        <end position="724"/>
    </location>
</feature>
<dbReference type="EMBL" id="LNZH02000193">
    <property type="protein sequence ID" value="OCB87264.1"/>
    <property type="molecule type" value="Genomic_DNA"/>
</dbReference>
<dbReference type="PANTHER" id="PTHR33129">
    <property type="entry name" value="PROTEIN KINASE DOMAIN-CONTAINING PROTEIN-RELATED"/>
    <property type="match status" value="1"/>
</dbReference>
<accession>A0A9Q5HWI3</accession>
<name>A0A9Q5HWI3_SANBA</name>
<dbReference type="AlphaFoldDB" id="A0A9Q5HWI3"/>
<comment type="caution">
    <text evidence="3">The sequence shown here is derived from an EMBL/GenBank/DDBJ whole genome shotgun (WGS) entry which is preliminary data.</text>
</comment>
<dbReference type="Pfam" id="PF03378">
    <property type="entry name" value="CAS_CSE1"/>
    <property type="match status" value="2"/>
</dbReference>
<evidence type="ECO:0000256" key="1">
    <source>
        <dbReference type="SAM" id="Coils"/>
    </source>
</evidence>
<dbReference type="InterPro" id="IPR027417">
    <property type="entry name" value="P-loop_NTPase"/>
</dbReference>
<proteinExistence type="predicted"/>
<sequence>MDPRHQLQLRITVTSFACHIRIFTRRHSRFNQEDIREPEVAPQILNAILSRVESDWSVEEIAENDYLMKCVMRVILTARTTLVPLIKIFCNARRSRENRTRPVCRFIVATSPGSLLTFEKTLFGLFTIILHLQQDIDQFTLRVFRIILQMLELHRGGIPADHRSLLPFLLQPSSWAQKGNVEGLTPDFLIRAIEACSLSGKDDKLLEEARDTVSELPAIERRSLFRLSGVLAVSPACSNGILELRQSGNKEFPEHERILPLAFDEENRLENHLVQSQGRILVMEHYHHLRDRIISIENLGLDQSVLLTGQPGVGKTTWLWFMLIYLLILKKNVSLYTKERTYLFYRDRVYIASSGPNVTWPPSTAVGDRIWCLIDSDERGGPPPSYLTSEDEGRIFPRSAVMIDMPLWNEEEIIEGFQLHQSHEKLLGLLKQEPSDTAIEKIRKLMVDKAMDKESAIRELIKETVKQYGSVPRDVYSAIINEEHHKRMLTNAINALSYEVLSKTLEVIKSPSQKQSPSTPVSHKLFVIHVEWSSGRGPDTFIPGSRSEHISRMMIEKLGHLTHVQAKRLFREFRWHSESSALAGWIFEGLAHGVLQGSGLDRSLAGPLLRMMKLRTVEAKSNNTSALHKERDKLLAEKASGQSSVALHCRRNTSRSKAAATEKLWAELQNPGADAAEIAPRHAKELRVLEPRLIAKHEEEELKAAIERTRKEEHEQALKAATERGMMVSATKLEWKYGMLQKALANVKHLEAQIKGPSSTSSTRGDIVLHLTLYKTSNTQKRKSKKRLLCR</sequence>
<keyword evidence="1" id="KW-0175">Coiled coil</keyword>
<dbReference type="Proteomes" id="UP000757232">
    <property type="component" value="Unassembled WGS sequence"/>
</dbReference>
<dbReference type="Gene3D" id="1.25.10.10">
    <property type="entry name" value="Leucine-rich Repeat Variant"/>
    <property type="match status" value="1"/>
</dbReference>
<dbReference type="InterPro" id="IPR011989">
    <property type="entry name" value="ARM-like"/>
</dbReference>
<keyword evidence="4" id="KW-1185">Reference proteome</keyword>
<reference evidence="3" key="1">
    <citation type="submission" date="2016-06" db="EMBL/GenBank/DDBJ databases">
        <title>Draft Genome sequence of the fungus Inonotus baumii.</title>
        <authorList>
            <person name="Zhu H."/>
            <person name="Lin W."/>
        </authorList>
    </citation>
    <scope>NUCLEOTIDE SEQUENCE</scope>
    <source>
        <strain evidence="3">821</strain>
    </source>
</reference>
<feature type="domain" description="Exportin-2 C-terminal" evidence="2">
    <location>
        <begin position="30"/>
        <end position="88"/>
    </location>
</feature>
<feature type="domain" description="Exportin-2 C-terminal" evidence="2">
    <location>
        <begin position="105"/>
        <end position="185"/>
    </location>
</feature>